<gene>
    <name evidence="2" type="ORF">U9M48_000925</name>
</gene>
<feature type="region of interest" description="Disordered" evidence="1">
    <location>
        <begin position="58"/>
        <end position="135"/>
    </location>
</feature>
<name>A0AAQ3SCM8_PASNO</name>
<protein>
    <submittedName>
        <fullName evidence="2">Uncharacterized protein</fullName>
    </submittedName>
</protein>
<evidence type="ECO:0000256" key="1">
    <source>
        <dbReference type="SAM" id="MobiDB-lite"/>
    </source>
</evidence>
<dbReference type="AlphaFoldDB" id="A0AAQ3SCM8"/>
<reference evidence="2 3" key="1">
    <citation type="submission" date="2024-02" db="EMBL/GenBank/DDBJ databases">
        <title>High-quality chromosome-scale genome assembly of Pensacola bahiagrass (Paspalum notatum Flugge var. saurae).</title>
        <authorList>
            <person name="Vega J.M."/>
            <person name="Podio M."/>
            <person name="Orjuela J."/>
            <person name="Siena L.A."/>
            <person name="Pessino S.C."/>
            <person name="Combes M.C."/>
            <person name="Mariac C."/>
            <person name="Albertini E."/>
            <person name="Pupilli F."/>
            <person name="Ortiz J.P.A."/>
            <person name="Leblanc O."/>
        </authorList>
    </citation>
    <scope>NUCLEOTIDE SEQUENCE [LARGE SCALE GENOMIC DNA]</scope>
    <source>
        <strain evidence="2">R1</strain>
        <tissue evidence="2">Leaf</tissue>
    </source>
</reference>
<dbReference type="Proteomes" id="UP001341281">
    <property type="component" value="Chromosome 01"/>
</dbReference>
<evidence type="ECO:0000313" key="3">
    <source>
        <dbReference type="Proteomes" id="UP001341281"/>
    </source>
</evidence>
<feature type="compositionally biased region" description="Basic and acidic residues" evidence="1">
    <location>
        <begin position="88"/>
        <end position="100"/>
    </location>
</feature>
<accession>A0AAQ3SCM8</accession>
<feature type="compositionally biased region" description="Basic and acidic residues" evidence="1">
    <location>
        <begin position="68"/>
        <end position="80"/>
    </location>
</feature>
<keyword evidence="3" id="KW-1185">Reference proteome</keyword>
<sequence length="135" mass="15460">MKFKQVAVTIEMFTDLNAVTIEEFVGRLRVAEDANEVTEQVIGHLYLTEEQWEARWQQRNNDKACGGDARRGGYGGDRRRNGINNGGGDHDGRSEIDDNSRSVTSGSSRRRGCRYWHTEYRSPTSDRLPVAQRRR</sequence>
<proteinExistence type="predicted"/>
<organism evidence="2 3">
    <name type="scientific">Paspalum notatum var. saurae</name>
    <dbReference type="NCBI Taxonomy" id="547442"/>
    <lineage>
        <taxon>Eukaryota</taxon>
        <taxon>Viridiplantae</taxon>
        <taxon>Streptophyta</taxon>
        <taxon>Embryophyta</taxon>
        <taxon>Tracheophyta</taxon>
        <taxon>Spermatophyta</taxon>
        <taxon>Magnoliopsida</taxon>
        <taxon>Liliopsida</taxon>
        <taxon>Poales</taxon>
        <taxon>Poaceae</taxon>
        <taxon>PACMAD clade</taxon>
        <taxon>Panicoideae</taxon>
        <taxon>Andropogonodae</taxon>
        <taxon>Paspaleae</taxon>
        <taxon>Paspalinae</taxon>
        <taxon>Paspalum</taxon>
    </lineage>
</organism>
<evidence type="ECO:0000313" key="2">
    <source>
        <dbReference type="EMBL" id="WVZ49583.1"/>
    </source>
</evidence>
<dbReference type="EMBL" id="CP144745">
    <property type="protein sequence ID" value="WVZ49583.1"/>
    <property type="molecule type" value="Genomic_DNA"/>
</dbReference>